<gene>
    <name evidence="1" type="ORF">NCTC13316_00476</name>
</gene>
<dbReference type="AlphaFoldDB" id="A0A378JGU0"/>
<sequence>MSKLNYHLLNNIPSYYRNALGYYPDMLVYQHNAKQYEQHWQKLIHAKYIYTNGYNLKPVGILRYTFELFKGWLGYNNHCEPQKVQLSLCKFAYYGYLNNYSQNVLQQPLTSYKIPEQYLKLVKNSRNAATSKTLQDLLISYYRSNSNSIPQIPTLPFTSYYAFGDCFKFIEQWAEIPRLDPQSHNLITTTFHKLEYELAIKDYPFYPGSYYAELTAQSYLDRAKDKKNSLLYRWSWFSDAQQQTHYHLQRAIFFNPNIINQNLTLYIDYFLEKRELEQAFNLITQLPDLKQAANYIILHYEAANQLALIKPNTPLAKELAQYYIQKKTLIDVQLATQLDTELAQTNPVDIFHLSIAEKQYDKAYDLWLINHNKYSFDSNDLIKLGNYFNELGEQAYVKGKAYRKAEQWQKATLAYQQSFEAKRKALKVNPTEERKEQYFIHMRLYAQLLIHTNLKQHQPAQSNIAEIEKAIKLLDKCVSKVVDKEEKQLLSKALAKGLMRQVDYLVHLFLVPADYDSDRDTRIQHKTKHQTHFTLALDALHRITKLLTGCKDPKQKKLLGKAYFLLGDIANFFDLNLPYAEYFKKAMEIVPSNPFYLLRCSELFEERQEDLRSVALPLLKKRGFTTIDYYNWYKERWEQETYRTSPIKDIHSLDIAVNPPAPRFAFL</sequence>
<reference evidence="1 2" key="1">
    <citation type="submission" date="2018-06" db="EMBL/GenBank/DDBJ databases">
        <authorList>
            <consortium name="Pathogen Informatics"/>
            <person name="Doyle S."/>
        </authorList>
    </citation>
    <scope>NUCLEOTIDE SEQUENCE [LARGE SCALE GENOMIC DNA]</scope>
    <source>
        <strain evidence="1 2">NCTC13316</strain>
    </source>
</reference>
<organism evidence="1 2">
    <name type="scientific">Legionella busanensis</name>
    <dbReference type="NCBI Taxonomy" id="190655"/>
    <lineage>
        <taxon>Bacteria</taxon>
        <taxon>Pseudomonadati</taxon>
        <taxon>Pseudomonadota</taxon>
        <taxon>Gammaproteobacteria</taxon>
        <taxon>Legionellales</taxon>
        <taxon>Legionellaceae</taxon>
        <taxon>Legionella</taxon>
    </lineage>
</organism>
<dbReference type="RefSeq" id="WP_115330117.1">
    <property type="nucleotide sequence ID" value="NZ_CAAAHP010000004.1"/>
</dbReference>
<evidence type="ECO:0000313" key="2">
    <source>
        <dbReference type="Proteomes" id="UP000254794"/>
    </source>
</evidence>
<dbReference type="EMBL" id="UGOD01000001">
    <property type="protein sequence ID" value="STX50395.1"/>
    <property type="molecule type" value="Genomic_DNA"/>
</dbReference>
<evidence type="ECO:0000313" key="1">
    <source>
        <dbReference type="EMBL" id="STX50395.1"/>
    </source>
</evidence>
<dbReference type="OrthoDB" id="5649492at2"/>
<proteinExistence type="predicted"/>
<keyword evidence="2" id="KW-1185">Reference proteome</keyword>
<accession>A0A378JGU0</accession>
<name>A0A378JGU0_9GAMM</name>
<protein>
    <submittedName>
        <fullName evidence="1">Uncharacterized protein</fullName>
    </submittedName>
</protein>
<dbReference type="Proteomes" id="UP000254794">
    <property type="component" value="Unassembled WGS sequence"/>
</dbReference>